<dbReference type="PROSITE" id="PS50109">
    <property type="entry name" value="HIS_KIN"/>
    <property type="match status" value="1"/>
</dbReference>
<sequence>MQQDDFDSNAKAIPNYAELSICWMYHSVDPERVGHSLTAMQVEAMPLSRRALLTVYLASCCFELGEVDAAINYLGASRQWNPLRLGARIDWLRRFCEAQLLVCRQDEQAISMLEALSRFPANQLEKLDLVFCHDWLARARYQQGDLRGALRDSYIALDHAQQIQAEASQGDIACRLGMWFAEHGLPLEASRYLQAGLTQLSAISAGRNLCNYRIALIDTYLATRQPTQAMAVLTEQHWPATQEDRYAISRATGWLQAAEAYLQHHDPATADHWLEQAMSIRAASPAFLQRRDIIRAELLLAQGETKRSLQVLQRWRTQPGSVASAHFHELLARTLIKLGDWEHACMQQNLQLQAVTAQHQLSQQMLQADLHAHADWAEIRQEQALVTVRGMVSLEHEREWHRFLARLSRLHIGSEFSAGVIHELKQPLAAMLSYSQAGLRLTQQHAHPDAVAGVLSRIQDTARHATLLVERLRAFLAREPQVGSVFNLNNCVRDVIAWLRPTCEEAGIHIRNWLAGDLPDTWGNPVLVQQVIVNLLRNAHEALADYEAEERIIVVETYCQDQQICCRISDSGPGIDEARLPRLFEPFHTTKAGGMGLGLKISRAVLAEIGGDLRVENSLIGASIVVSIPLAVEPTTPEENEAV</sequence>
<evidence type="ECO:0000259" key="4">
    <source>
        <dbReference type="PROSITE" id="PS50109"/>
    </source>
</evidence>
<dbReference type="PRINTS" id="PR00344">
    <property type="entry name" value="BCTRLSENSOR"/>
</dbReference>
<dbReference type="SUPFAM" id="SSF48452">
    <property type="entry name" value="TPR-like"/>
    <property type="match status" value="1"/>
</dbReference>
<dbReference type="SUPFAM" id="SSF55874">
    <property type="entry name" value="ATPase domain of HSP90 chaperone/DNA topoisomerase II/histidine kinase"/>
    <property type="match status" value="1"/>
</dbReference>
<evidence type="ECO:0000313" key="5">
    <source>
        <dbReference type="EMBL" id="MBB5017224.1"/>
    </source>
</evidence>
<dbReference type="InterPro" id="IPR036097">
    <property type="entry name" value="HisK_dim/P_sf"/>
</dbReference>
<dbReference type="InterPro" id="IPR005467">
    <property type="entry name" value="His_kinase_dom"/>
</dbReference>
<evidence type="ECO:0000313" key="6">
    <source>
        <dbReference type="Proteomes" id="UP000575898"/>
    </source>
</evidence>
<keyword evidence="3" id="KW-0597">Phosphoprotein</keyword>
<protein>
    <recommendedName>
        <fullName evidence="2">histidine kinase</fullName>
        <ecNumber evidence="2">2.7.13.3</ecNumber>
    </recommendedName>
</protein>
<dbReference type="InterPro" id="IPR036890">
    <property type="entry name" value="HATPase_C_sf"/>
</dbReference>
<organism evidence="5 6">
    <name type="scientific">Chitinivorax tropicus</name>
    <dbReference type="NCBI Taxonomy" id="714531"/>
    <lineage>
        <taxon>Bacteria</taxon>
        <taxon>Pseudomonadati</taxon>
        <taxon>Pseudomonadota</taxon>
        <taxon>Betaproteobacteria</taxon>
        <taxon>Chitinivorax</taxon>
    </lineage>
</organism>
<dbReference type="Proteomes" id="UP000575898">
    <property type="component" value="Unassembled WGS sequence"/>
</dbReference>
<feature type="domain" description="Histidine kinase" evidence="4">
    <location>
        <begin position="419"/>
        <end position="632"/>
    </location>
</feature>
<keyword evidence="5" id="KW-0808">Transferase</keyword>
<dbReference type="RefSeq" id="WP_184034697.1">
    <property type="nucleotide sequence ID" value="NZ_JACHHY010000002.1"/>
</dbReference>
<dbReference type="SUPFAM" id="SSF47384">
    <property type="entry name" value="Homodimeric domain of signal transducing histidine kinase"/>
    <property type="match status" value="1"/>
</dbReference>
<dbReference type="InterPro" id="IPR003594">
    <property type="entry name" value="HATPase_dom"/>
</dbReference>
<evidence type="ECO:0000256" key="2">
    <source>
        <dbReference type="ARBA" id="ARBA00012438"/>
    </source>
</evidence>
<gene>
    <name evidence="5" type="ORF">HNQ59_000486</name>
</gene>
<evidence type="ECO:0000256" key="1">
    <source>
        <dbReference type="ARBA" id="ARBA00000085"/>
    </source>
</evidence>
<keyword evidence="6" id="KW-1185">Reference proteome</keyword>
<dbReference type="CDD" id="cd00082">
    <property type="entry name" value="HisKA"/>
    <property type="match status" value="1"/>
</dbReference>
<evidence type="ECO:0000256" key="3">
    <source>
        <dbReference type="ARBA" id="ARBA00022553"/>
    </source>
</evidence>
<dbReference type="EC" id="2.7.13.3" evidence="2"/>
<dbReference type="PANTHER" id="PTHR43065">
    <property type="entry name" value="SENSOR HISTIDINE KINASE"/>
    <property type="match status" value="1"/>
</dbReference>
<accession>A0A840MD42</accession>
<dbReference type="SMART" id="SM00387">
    <property type="entry name" value="HATPase_c"/>
    <property type="match status" value="1"/>
</dbReference>
<dbReference type="InterPro" id="IPR004358">
    <property type="entry name" value="Sig_transdc_His_kin-like_C"/>
</dbReference>
<dbReference type="AlphaFoldDB" id="A0A840MD42"/>
<name>A0A840MD42_9PROT</name>
<dbReference type="InterPro" id="IPR003661">
    <property type="entry name" value="HisK_dim/P_dom"/>
</dbReference>
<keyword evidence="5" id="KW-0418">Kinase</keyword>
<dbReference type="Pfam" id="PF02518">
    <property type="entry name" value="HATPase_c"/>
    <property type="match status" value="1"/>
</dbReference>
<proteinExistence type="predicted"/>
<dbReference type="Gene3D" id="3.30.565.10">
    <property type="entry name" value="Histidine kinase-like ATPase, C-terminal domain"/>
    <property type="match status" value="1"/>
</dbReference>
<dbReference type="Gene3D" id="1.25.40.10">
    <property type="entry name" value="Tetratricopeptide repeat domain"/>
    <property type="match status" value="1"/>
</dbReference>
<dbReference type="PANTHER" id="PTHR43065:SF42">
    <property type="entry name" value="TWO-COMPONENT SENSOR PPRA"/>
    <property type="match status" value="1"/>
</dbReference>
<dbReference type="SMART" id="SM00388">
    <property type="entry name" value="HisKA"/>
    <property type="match status" value="1"/>
</dbReference>
<comment type="catalytic activity">
    <reaction evidence="1">
        <text>ATP + protein L-histidine = ADP + protein N-phospho-L-histidine.</text>
        <dbReference type="EC" id="2.7.13.3"/>
    </reaction>
</comment>
<comment type="caution">
    <text evidence="5">The sequence shown here is derived from an EMBL/GenBank/DDBJ whole genome shotgun (WGS) entry which is preliminary data.</text>
</comment>
<dbReference type="Gene3D" id="1.10.287.130">
    <property type="match status" value="1"/>
</dbReference>
<dbReference type="Pfam" id="PF00512">
    <property type="entry name" value="HisKA"/>
    <property type="match status" value="1"/>
</dbReference>
<dbReference type="InterPro" id="IPR011990">
    <property type="entry name" value="TPR-like_helical_dom_sf"/>
</dbReference>
<reference evidence="5 6" key="1">
    <citation type="submission" date="2020-08" db="EMBL/GenBank/DDBJ databases">
        <title>Genomic Encyclopedia of Type Strains, Phase IV (KMG-IV): sequencing the most valuable type-strain genomes for metagenomic binning, comparative biology and taxonomic classification.</title>
        <authorList>
            <person name="Goeker M."/>
        </authorList>
    </citation>
    <scope>NUCLEOTIDE SEQUENCE [LARGE SCALE GENOMIC DNA]</scope>
    <source>
        <strain evidence="5 6">DSM 27165</strain>
    </source>
</reference>
<dbReference type="GO" id="GO:0000155">
    <property type="term" value="F:phosphorelay sensor kinase activity"/>
    <property type="evidence" value="ECO:0007669"/>
    <property type="project" value="InterPro"/>
</dbReference>
<dbReference type="EMBL" id="JACHHY010000002">
    <property type="protein sequence ID" value="MBB5017224.1"/>
    <property type="molecule type" value="Genomic_DNA"/>
</dbReference>